<dbReference type="EMBL" id="KV454289">
    <property type="protein sequence ID" value="ODQ76826.1"/>
    <property type="molecule type" value="Genomic_DNA"/>
</dbReference>
<feature type="compositionally biased region" description="Basic residues" evidence="1">
    <location>
        <begin position="45"/>
        <end position="59"/>
    </location>
</feature>
<protein>
    <submittedName>
        <fullName evidence="2">Uncharacterized protein</fullName>
    </submittedName>
</protein>
<evidence type="ECO:0000313" key="2">
    <source>
        <dbReference type="EMBL" id="ODQ76826.1"/>
    </source>
</evidence>
<feature type="compositionally biased region" description="Polar residues" evidence="1">
    <location>
        <begin position="25"/>
        <end position="44"/>
    </location>
</feature>
<keyword evidence="3" id="KW-1185">Reference proteome</keyword>
<reference evidence="2 3" key="1">
    <citation type="journal article" date="2016" name="Proc. Natl. Acad. Sci. U.S.A.">
        <title>Comparative genomics of biotechnologically important yeasts.</title>
        <authorList>
            <person name="Riley R."/>
            <person name="Haridas S."/>
            <person name="Wolfe K.H."/>
            <person name="Lopes M.R."/>
            <person name="Hittinger C.T."/>
            <person name="Goeker M."/>
            <person name="Salamov A.A."/>
            <person name="Wisecaver J.H."/>
            <person name="Long T.M."/>
            <person name="Calvey C.H."/>
            <person name="Aerts A.L."/>
            <person name="Barry K.W."/>
            <person name="Choi C."/>
            <person name="Clum A."/>
            <person name="Coughlan A.Y."/>
            <person name="Deshpande S."/>
            <person name="Douglass A.P."/>
            <person name="Hanson S.J."/>
            <person name="Klenk H.-P."/>
            <person name="LaButti K.M."/>
            <person name="Lapidus A."/>
            <person name="Lindquist E.A."/>
            <person name="Lipzen A.M."/>
            <person name="Meier-Kolthoff J.P."/>
            <person name="Ohm R.A."/>
            <person name="Otillar R.P."/>
            <person name="Pangilinan J.L."/>
            <person name="Peng Y."/>
            <person name="Rokas A."/>
            <person name="Rosa C.A."/>
            <person name="Scheuner C."/>
            <person name="Sibirny A.A."/>
            <person name="Slot J.C."/>
            <person name="Stielow J.B."/>
            <person name="Sun H."/>
            <person name="Kurtzman C.P."/>
            <person name="Blackwell M."/>
            <person name="Grigoriev I.V."/>
            <person name="Jeffries T.W."/>
        </authorList>
    </citation>
    <scope>NUCLEOTIDE SEQUENCE [LARGE SCALE GENOMIC DNA]</scope>
    <source>
        <strain evidence="2 3">NRRL Y-11557</strain>
    </source>
</reference>
<sequence length="506" mass="57662">MTYLVRFQRSLPPVVHQVRLRTFSSTSHTLNDQQSTPSQKSPARQNKRQSRAMSAKARRSWRRGDNAFYNSFNSSKRTSGLYRYDDVQAAWRSLITVDRTLPGAVPITQTPSLIDDDLVVAGQLESVGDEQNVFLESANATEVVSVEDVNLALAGWYQYEIEVEKEMDRSGKKSNWFAVRSQSRPGRSSPAEPTKRHQWPARQDARPTTENINEEVEDDELFDEDDEEFDIDEHDGVDEVYEGDAKSEEQWREFVQSLSLRNDVKKFIAETSETDDAEFEKEVEKLMKDLDRKLSSGETVEITEDQQKFIEETEELLDDVEVEQYSHKAMERDVEDAIRALGISSSSAGDAGVVVLEQQDGELDHDSQPEVVAKTVTLDRTSKVKRHQNIATIVPNNASEEQKMEIFTSTIDGAPDMLNRDQAREYLPLDFPSPIRVPFEDIVKSGNYIERPVVDDRDLRPTEIYGDYSRWTELEDKRYAPALMKNASISPADKAKMAAIIDRFVS</sequence>
<accession>A0A1E3QGK3</accession>
<dbReference type="Proteomes" id="UP000094385">
    <property type="component" value="Unassembled WGS sequence"/>
</dbReference>
<feature type="region of interest" description="Disordered" evidence="1">
    <location>
        <begin position="25"/>
        <end position="59"/>
    </location>
</feature>
<organism evidence="2 3">
    <name type="scientific">Lipomyces starkeyi NRRL Y-11557</name>
    <dbReference type="NCBI Taxonomy" id="675824"/>
    <lineage>
        <taxon>Eukaryota</taxon>
        <taxon>Fungi</taxon>
        <taxon>Dikarya</taxon>
        <taxon>Ascomycota</taxon>
        <taxon>Saccharomycotina</taxon>
        <taxon>Lipomycetes</taxon>
        <taxon>Lipomycetales</taxon>
        <taxon>Lipomycetaceae</taxon>
        <taxon>Lipomyces</taxon>
    </lineage>
</organism>
<evidence type="ECO:0000256" key="1">
    <source>
        <dbReference type="SAM" id="MobiDB-lite"/>
    </source>
</evidence>
<dbReference type="OrthoDB" id="10411373at2759"/>
<evidence type="ECO:0000313" key="3">
    <source>
        <dbReference type="Proteomes" id="UP000094385"/>
    </source>
</evidence>
<feature type="region of interest" description="Disordered" evidence="1">
    <location>
        <begin position="174"/>
        <end position="212"/>
    </location>
</feature>
<name>A0A1E3QGK3_LIPST</name>
<proteinExistence type="predicted"/>
<gene>
    <name evidence="2" type="ORF">LIPSTDRAFT_67823</name>
</gene>
<dbReference type="AlphaFoldDB" id="A0A1E3QGK3"/>